<comment type="caution">
    <text evidence="3">The sequence shown here is derived from an EMBL/GenBank/DDBJ whole genome shotgun (WGS) entry which is preliminary data.</text>
</comment>
<dbReference type="Pfam" id="PF07833">
    <property type="entry name" value="Cu_amine_oxidN1"/>
    <property type="match status" value="1"/>
</dbReference>
<evidence type="ECO:0000313" key="4">
    <source>
        <dbReference type="Proteomes" id="UP000187465"/>
    </source>
</evidence>
<sequence length="375" mass="41936">MKNHNFASKIITFFVVMISFAVLFSSQAFADDSDLKCYLDGKQLHFNVSPILKDGVTYVPMRSIFEALGATIKWDNHAKSVSAVKGDINIFYLVKEGRVIVNAKENEHVLKGINFQNNTLVPLRFISEVLGSSVTWDEGAKSIYITSPVAEEKLIAPVNRTISVGSQEQSKSLSDERNRFVINVKHYGIKNNQLYSLLEFSNMDNKDISINFKPGDQKIIKTFSKEKDPMPTLKIENCTEVTHKVVIDNIGGNIYKIPEFSVNQACVSSNQSQQDALDVWRNNNSGLSELGSNLVSVRKYIQDQTGGLQNFMIPANKAEQLILVAPVGGKDRLVVEGSYFVGGLSNKTIEFQLDYEVVSELDLGIYSYIYTEPVY</sequence>
<keyword evidence="1" id="KW-0732">Signal</keyword>
<dbReference type="InterPro" id="IPR036582">
    <property type="entry name" value="Mao_N_sf"/>
</dbReference>
<dbReference type="SUPFAM" id="SSF55383">
    <property type="entry name" value="Copper amine oxidase, domain N"/>
    <property type="match status" value="1"/>
</dbReference>
<organism evidence="3 4">
    <name type="scientific">Paenibacillus odorifer</name>
    <dbReference type="NCBI Taxonomy" id="189426"/>
    <lineage>
        <taxon>Bacteria</taxon>
        <taxon>Bacillati</taxon>
        <taxon>Bacillota</taxon>
        <taxon>Bacilli</taxon>
        <taxon>Bacillales</taxon>
        <taxon>Paenibacillaceae</taxon>
        <taxon>Paenibacillus</taxon>
    </lineage>
</organism>
<evidence type="ECO:0000256" key="1">
    <source>
        <dbReference type="SAM" id="SignalP"/>
    </source>
</evidence>
<dbReference type="RefSeq" id="WP_036680789.1">
    <property type="nucleotide sequence ID" value="NZ_MKQP01000089.1"/>
</dbReference>
<accession>A0A1R0WTF7</accession>
<feature type="chain" id="PRO_5010352212" description="Copper amine oxidase-like N-terminal domain-containing protein" evidence="1">
    <location>
        <begin position="31"/>
        <end position="375"/>
    </location>
</feature>
<proteinExistence type="predicted"/>
<feature type="domain" description="Copper amine oxidase-like N-terminal" evidence="2">
    <location>
        <begin position="39"/>
        <end position="145"/>
    </location>
</feature>
<evidence type="ECO:0000259" key="2">
    <source>
        <dbReference type="Pfam" id="PF07833"/>
    </source>
</evidence>
<dbReference type="InterPro" id="IPR012854">
    <property type="entry name" value="Cu_amine_oxidase-like_N"/>
</dbReference>
<name>A0A1R0WTF7_9BACL</name>
<dbReference type="Proteomes" id="UP000187465">
    <property type="component" value="Unassembled WGS sequence"/>
</dbReference>
<evidence type="ECO:0000313" key="3">
    <source>
        <dbReference type="EMBL" id="OMD20820.1"/>
    </source>
</evidence>
<gene>
    <name evidence="3" type="ORF">BJP51_08815</name>
</gene>
<feature type="signal peptide" evidence="1">
    <location>
        <begin position="1"/>
        <end position="30"/>
    </location>
</feature>
<dbReference type="EMBL" id="MKQP01000089">
    <property type="protein sequence ID" value="OMD20820.1"/>
    <property type="molecule type" value="Genomic_DNA"/>
</dbReference>
<protein>
    <recommendedName>
        <fullName evidence="2">Copper amine oxidase-like N-terminal domain-containing protein</fullName>
    </recommendedName>
</protein>
<dbReference type="AlphaFoldDB" id="A0A1R0WTF7"/>
<dbReference type="Gene3D" id="3.30.457.10">
    <property type="entry name" value="Copper amine oxidase-like, N-terminal domain"/>
    <property type="match status" value="1"/>
</dbReference>
<reference evidence="3 4" key="1">
    <citation type="submission" date="2016-10" db="EMBL/GenBank/DDBJ databases">
        <title>Paenibacillus species isolates.</title>
        <authorList>
            <person name="Beno S.M."/>
        </authorList>
    </citation>
    <scope>NUCLEOTIDE SEQUENCE [LARGE SCALE GENOMIC DNA]</scope>
    <source>
        <strain evidence="3 4">FSL H7-0604</strain>
    </source>
</reference>